<dbReference type="EMBL" id="JAEUBF010000076">
    <property type="protein sequence ID" value="KAH3680663.1"/>
    <property type="molecule type" value="Genomic_DNA"/>
</dbReference>
<comment type="caution">
    <text evidence="2">The sequence shown here is derived from an EMBL/GenBank/DDBJ whole genome shotgun (WGS) entry which is preliminary data.</text>
</comment>
<feature type="compositionally biased region" description="Basic and acidic residues" evidence="1">
    <location>
        <begin position="363"/>
        <end position="388"/>
    </location>
</feature>
<feature type="compositionally biased region" description="Low complexity" evidence="1">
    <location>
        <begin position="277"/>
        <end position="287"/>
    </location>
</feature>
<accession>A0A9P8PYI3</accession>
<name>A0A9P8PYI3_9ASCO</name>
<feature type="compositionally biased region" description="Low complexity" evidence="1">
    <location>
        <begin position="302"/>
        <end position="321"/>
    </location>
</feature>
<proteinExistence type="predicted"/>
<evidence type="ECO:0000313" key="2">
    <source>
        <dbReference type="EMBL" id="KAH3680663.1"/>
    </source>
</evidence>
<feature type="region of interest" description="Disordered" evidence="1">
    <location>
        <begin position="45"/>
        <end position="66"/>
    </location>
</feature>
<reference evidence="2" key="1">
    <citation type="journal article" date="2021" name="Open Biol.">
        <title>Shared evolutionary footprints suggest mitochondrial oxidative damage underlies multiple complex I losses in fungi.</title>
        <authorList>
            <person name="Schikora-Tamarit M.A."/>
            <person name="Marcet-Houben M."/>
            <person name="Nosek J."/>
            <person name="Gabaldon T."/>
        </authorList>
    </citation>
    <scope>NUCLEOTIDE SEQUENCE</scope>
    <source>
        <strain evidence="2">CBS6341</strain>
    </source>
</reference>
<dbReference type="OrthoDB" id="3998288at2759"/>
<feature type="compositionally biased region" description="Polar residues" evidence="1">
    <location>
        <begin position="418"/>
        <end position="449"/>
    </location>
</feature>
<keyword evidence="3" id="KW-1185">Reference proteome</keyword>
<organism evidence="2 3">
    <name type="scientific">Wickerhamomyces mucosus</name>
    <dbReference type="NCBI Taxonomy" id="1378264"/>
    <lineage>
        <taxon>Eukaryota</taxon>
        <taxon>Fungi</taxon>
        <taxon>Dikarya</taxon>
        <taxon>Ascomycota</taxon>
        <taxon>Saccharomycotina</taxon>
        <taxon>Saccharomycetes</taxon>
        <taxon>Phaffomycetales</taxon>
        <taxon>Wickerhamomycetaceae</taxon>
        <taxon>Wickerhamomyces</taxon>
    </lineage>
</organism>
<reference evidence="2" key="2">
    <citation type="submission" date="2021-01" db="EMBL/GenBank/DDBJ databases">
        <authorList>
            <person name="Schikora-Tamarit M.A."/>
        </authorList>
    </citation>
    <scope>NUCLEOTIDE SEQUENCE</scope>
    <source>
        <strain evidence="2">CBS6341</strain>
    </source>
</reference>
<protein>
    <submittedName>
        <fullName evidence="2">Uncharacterized protein</fullName>
    </submittedName>
</protein>
<evidence type="ECO:0000256" key="1">
    <source>
        <dbReference type="SAM" id="MobiDB-lite"/>
    </source>
</evidence>
<sequence length="518" mass="59425">MGLLDRKKQQKIPDLSRYNSYYESKDTEQKNKRLSSNAAASALRTYSLTNDNKTDNINRTNSRGFNQRKSSLRTNSLNSTINNQSRLNSLNSIRSNSGIIREKIIITKIQDEFGRTTSITKETIQNFGNYEISKREIVNNNNNTIENDDNYIQNEFDNFDNSSRFLNSPTINRENSLLSNELNIIQELDENDERFSPIENINNSIQQQKNPIFKKGILKKNSDLNLNSSISKELTTQNSNSLQNPLINDNDDIQSDGGSIYSDAFDIIPSISNININTNTGLSTGSNPKKKKKAQFIEDGGISSISSKSSSSRSKSNNNIKPKLLNDSELYDQAYQIALQNVYGEEMGKSKYIPSSKGFKRYSLRDNNDHHTNNRDKEHKDLNNIDKEHKDLNIDKEHKDLNINKDHKDLNINKHQIEINQQKKQPSIEQSDDSSITLKPQENNKSQPPQKKKLGFLSSLNKPLPLYEIKSTGIHQKLSNQFENKNQQADEMEIDNNFNPLKKNKFINFGNFFRKRKT</sequence>
<evidence type="ECO:0000313" key="3">
    <source>
        <dbReference type="Proteomes" id="UP000769528"/>
    </source>
</evidence>
<feature type="region of interest" description="Disordered" evidence="1">
    <location>
        <begin position="359"/>
        <end position="388"/>
    </location>
</feature>
<feature type="region of interest" description="Disordered" evidence="1">
    <location>
        <begin position="418"/>
        <end position="456"/>
    </location>
</feature>
<gene>
    <name evidence="2" type="ORF">WICMUC_000220</name>
</gene>
<feature type="region of interest" description="Disordered" evidence="1">
    <location>
        <begin position="277"/>
        <end position="322"/>
    </location>
</feature>
<dbReference type="AlphaFoldDB" id="A0A9P8PYI3"/>
<feature type="compositionally biased region" description="Polar residues" evidence="1">
    <location>
        <begin position="46"/>
        <end position="66"/>
    </location>
</feature>
<dbReference type="Proteomes" id="UP000769528">
    <property type="component" value="Unassembled WGS sequence"/>
</dbReference>